<dbReference type="InterPro" id="IPR013087">
    <property type="entry name" value="Znf_C2H2_type"/>
</dbReference>
<evidence type="ECO:0000256" key="9">
    <source>
        <dbReference type="SAM" id="MobiDB-lite"/>
    </source>
</evidence>
<evidence type="ECO:0000313" key="12">
    <source>
        <dbReference type="EMBL" id="CAG6465700.1"/>
    </source>
</evidence>
<keyword evidence="2 8" id="KW-0479">Metal-binding</keyword>
<dbReference type="PROSITE" id="PS00028">
    <property type="entry name" value="ZINC_FINGER_C2H2_1"/>
    <property type="match status" value="8"/>
</dbReference>
<organism evidence="12">
    <name type="scientific">Culex pipiens</name>
    <name type="common">House mosquito</name>
    <dbReference type="NCBI Taxonomy" id="7175"/>
    <lineage>
        <taxon>Eukaryota</taxon>
        <taxon>Metazoa</taxon>
        <taxon>Ecdysozoa</taxon>
        <taxon>Arthropoda</taxon>
        <taxon>Hexapoda</taxon>
        <taxon>Insecta</taxon>
        <taxon>Pterygota</taxon>
        <taxon>Neoptera</taxon>
        <taxon>Endopterygota</taxon>
        <taxon>Diptera</taxon>
        <taxon>Nematocera</taxon>
        <taxon>Culicoidea</taxon>
        <taxon>Culicidae</taxon>
        <taxon>Culicinae</taxon>
        <taxon>Culicini</taxon>
        <taxon>Culex</taxon>
        <taxon>Culex</taxon>
    </lineage>
</organism>
<dbReference type="InterPro" id="IPR050826">
    <property type="entry name" value="Krueppel_C2H2_ZnFinger"/>
</dbReference>
<evidence type="ECO:0000256" key="5">
    <source>
        <dbReference type="ARBA" id="ARBA00022833"/>
    </source>
</evidence>
<evidence type="ECO:0000259" key="11">
    <source>
        <dbReference type="PROSITE" id="PS51915"/>
    </source>
</evidence>
<dbReference type="PROSITE" id="PS50157">
    <property type="entry name" value="ZINC_FINGER_C2H2_2"/>
    <property type="match status" value="6"/>
</dbReference>
<dbReference type="AlphaFoldDB" id="A0A8D8B1X2"/>
<evidence type="ECO:0000256" key="1">
    <source>
        <dbReference type="ARBA" id="ARBA00004123"/>
    </source>
</evidence>
<dbReference type="Pfam" id="PF00096">
    <property type="entry name" value="zf-C2H2"/>
    <property type="match status" value="7"/>
</dbReference>
<dbReference type="EMBL" id="HBUE01054091">
    <property type="protein sequence ID" value="CAG6465700.1"/>
    <property type="molecule type" value="Transcribed_RNA"/>
</dbReference>
<dbReference type="FunFam" id="3.30.160.60:FF:000145">
    <property type="entry name" value="Zinc finger protein 574"/>
    <property type="match status" value="1"/>
</dbReference>
<keyword evidence="3" id="KW-0677">Repeat</keyword>
<feature type="region of interest" description="Disordered" evidence="9">
    <location>
        <begin position="124"/>
        <end position="231"/>
    </location>
</feature>
<dbReference type="Gene3D" id="3.40.1800.20">
    <property type="match status" value="1"/>
</dbReference>
<feature type="domain" description="C2H2-type" evidence="10">
    <location>
        <begin position="302"/>
        <end position="329"/>
    </location>
</feature>
<dbReference type="SUPFAM" id="SSF57667">
    <property type="entry name" value="beta-beta-alpha zinc fingers"/>
    <property type="match status" value="7"/>
</dbReference>
<evidence type="ECO:0000256" key="4">
    <source>
        <dbReference type="ARBA" id="ARBA00022771"/>
    </source>
</evidence>
<feature type="binding site" evidence="8">
    <location>
        <position position="6"/>
    </location>
    <ligand>
        <name>Zn(2+)</name>
        <dbReference type="ChEBI" id="CHEBI:29105"/>
    </ligand>
</feature>
<proteinExistence type="predicted"/>
<comment type="subcellular location">
    <subcellularLocation>
        <location evidence="1">Nucleus</location>
    </subcellularLocation>
</comment>
<feature type="domain" description="C2H2-type" evidence="10">
    <location>
        <begin position="619"/>
        <end position="646"/>
    </location>
</feature>
<keyword evidence="4 7" id="KW-0863">Zinc-finger</keyword>
<reference evidence="12" key="1">
    <citation type="submission" date="2021-05" db="EMBL/GenBank/DDBJ databases">
        <authorList>
            <person name="Alioto T."/>
            <person name="Alioto T."/>
            <person name="Gomez Garrido J."/>
        </authorList>
    </citation>
    <scope>NUCLEOTIDE SEQUENCE</scope>
</reference>
<evidence type="ECO:0000256" key="8">
    <source>
        <dbReference type="PROSITE-ProRule" id="PRU01263"/>
    </source>
</evidence>
<keyword evidence="6" id="KW-0539">Nucleus</keyword>
<name>A0A8D8B1X2_CULPI</name>
<feature type="domain" description="C2H2-type" evidence="10">
    <location>
        <begin position="532"/>
        <end position="559"/>
    </location>
</feature>
<dbReference type="PROSITE" id="PS51915">
    <property type="entry name" value="ZAD"/>
    <property type="match status" value="1"/>
</dbReference>
<feature type="binding site" evidence="8">
    <location>
        <position position="55"/>
    </location>
    <ligand>
        <name>Zn(2+)</name>
        <dbReference type="ChEBI" id="CHEBI:29105"/>
    </ligand>
</feature>
<feature type="domain" description="C2H2-type" evidence="10">
    <location>
        <begin position="647"/>
        <end position="670"/>
    </location>
</feature>
<evidence type="ECO:0000256" key="6">
    <source>
        <dbReference type="ARBA" id="ARBA00023242"/>
    </source>
</evidence>
<protein>
    <submittedName>
        <fullName evidence="12">Zinc finger protein 836</fullName>
    </submittedName>
</protein>
<feature type="domain" description="C2H2-type" evidence="10">
    <location>
        <begin position="477"/>
        <end position="505"/>
    </location>
</feature>
<feature type="binding site" evidence="8">
    <location>
        <position position="9"/>
    </location>
    <ligand>
        <name>Zn(2+)</name>
        <dbReference type="ChEBI" id="CHEBI:29105"/>
    </ligand>
</feature>
<feature type="domain" description="C2H2-type" evidence="10">
    <location>
        <begin position="562"/>
        <end position="590"/>
    </location>
</feature>
<dbReference type="GO" id="GO:0008270">
    <property type="term" value="F:zinc ion binding"/>
    <property type="evidence" value="ECO:0007669"/>
    <property type="project" value="UniProtKB-UniRule"/>
</dbReference>
<feature type="compositionally biased region" description="Basic and acidic residues" evidence="9">
    <location>
        <begin position="184"/>
        <end position="199"/>
    </location>
</feature>
<feature type="compositionally biased region" description="Basic and acidic residues" evidence="9">
    <location>
        <begin position="124"/>
        <end position="139"/>
    </location>
</feature>
<evidence type="ECO:0000256" key="2">
    <source>
        <dbReference type="ARBA" id="ARBA00022723"/>
    </source>
</evidence>
<feature type="binding site" evidence="8">
    <location>
        <position position="52"/>
    </location>
    <ligand>
        <name>Zn(2+)</name>
        <dbReference type="ChEBI" id="CHEBI:29105"/>
    </ligand>
</feature>
<evidence type="ECO:0000259" key="10">
    <source>
        <dbReference type="PROSITE" id="PS50157"/>
    </source>
</evidence>
<dbReference type="Pfam" id="PF07776">
    <property type="entry name" value="zf-AD"/>
    <property type="match status" value="1"/>
</dbReference>
<keyword evidence="5 8" id="KW-0862">Zinc</keyword>
<sequence>MVENVCKVCLVEDAPLYLDIFAESNVEKNISTIISKYLWFEVIPSNEQQSICDECWNSLYKFHQFYEKVEQVHYCTKDDIGKLELLDNDPFGNSEDHFGDESSDEDCTELFELVKTDPVAVGGEKETLLERDTLEETKATRRSTRIRKGKDSEKEATVSSRITRRSNAKIEYKTESPASEEDASDRSECEEAVKIESSERKRKHSTSNDEDIKESNSDEEMVPKSGRAKRKKDPKLFAHIDEFICYLCPERVEFDRFYHATVHYKKFHNEPAYIKCKICDKRCYTPGNFISHLEVHEDPDKYRCQICGKQNDQQVALAKHMRIHRPELEEKLPIRCSLCPRRFATEQKRDRHELDHDRKPAEKTARIVGRDEELLEFYKRFGCEICDVSRLTDPSVPEADFENMQDLKRHMRDEHNDKGYLKCHLCEKKCNIRSMLVIHMDFHLNPEKYRCDVCGNIFQNLPKHKEGAHAAPGEATFCCEHCGKALTSEKSLKSHVERKHAVKDVFCDICNKPFSKSTLEAHKRVVHTLPSLMCTKCPKMFRSNFALNRHLDEHEDKVKERVKCSICGVTFKHKYILTKHIDSVHTTEAPVACDVCGKMFKSKHHLWSHKSDTCNTRRFDCTICGRVFKVKVRLNEHMTTHTGKSLYQCTFCPLTFSFQSILYTHRKKAHYEQWLELQQQREEGVKFKVLEAPS</sequence>
<dbReference type="SMART" id="SM00355">
    <property type="entry name" value="ZnF_C2H2"/>
    <property type="match status" value="14"/>
</dbReference>
<dbReference type="InterPro" id="IPR036236">
    <property type="entry name" value="Znf_C2H2_sf"/>
</dbReference>
<evidence type="ECO:0000256" key="7">
    <source>
        <dbReference type="PROSITE-ProRule" id="PRU00042"/>
    </source>
</evidence>
<dbReference type="Gene3D" id="3.30.160.60">
    <property type="entry name" value="Classic Zinc Finger"/>
    <property type="match status" value="7"/>
</dbReference>
<dbReference type="GO" id="GO:0005634">
    <property type="term" value="C:nucleus"/>
    <property type="evidence" value="ECO:0007669"/>
    <property type="project" value="UniProtKB-SubCell"/>
</dbReference>
<feature type="compositionally biased region" description="Acidic residues" evidence="9">
    <location>
        <begin position="208"/>
        <end position="220"/>
    </location>
</feature>
<dbReference type="Pfam" id="PF12874">
    <property type="entry name" value="zf-met"/>
    <property type="match status" value="1"/>
</dbReference>
<dbReference type="SUPFAM" id="SSF57716">
    <property type="entry name" value="Glucocorticoid receptor-like (DNA-binding domain)"/>
    <property type="match status" value="1"/>
</dbReference>
<accession>A0A8D8B1X2</accession>
<dbReference type="PANTHER" id="PTHR24377">
    <property type="entry name" value="IP01015P-RELATED"/>
    <property type="match status" value="1"/>
</dbReference>
<dbReference type="InterPro" id="IPR012934">
    <property type="entry name" value="Znf_AD"/>
</dbReference>
<feature type="domain" description="ZAD" evidence="11">
    <location>
        <begin position="4"/>
        <end position="79"/>
    </location>
</feature>
<evidence type="ECO:0000256" key="3">
    <source>
        <dbReference type="ARBA" id="ARBA00022737"/>
    </source>
</evidence>
<dbReference type="SMART" id="SM00868">
    <property type="entry name" value="zf-AD"/>
    <property type="match status" value="1"/>
</dbReference>